<keyword evidence="4" id="KW-1185">Reference proteome</keyword>
<gene>
    <name evidence="3" type="ORF">EZE20_05025</name>
</gene>
<dbReference type="Gene3D" id="1.25.10.10">
    <property type="entry name" value="Leucine-rich Repeat Variant"/>
    <property type="match status" value="3"/>
</dbReference>
<dbReference type="InterPro" id="IPR004155">
    <property type="entry name" value="PBS_lyase_HEAT"/>
</dbReference>
<dbReference type="RefSeq" id="WP_132115174.1">
    <property type="nucleotide sequence ID" value="NZ_SMJU01000003.1"/>
</dbReference>
<dbReference type="SUPFAM" id="SSF48371">
    <property type="entry name" value="ARM repeat"/>
    <property type="match status" value="2"/>
</dbReference>
<dbReference type="PANTHER" id="PTHR12697">
    <property type="entry name" value="PBS LYASE HEAT-LIKE PROTEIN"/>
    <property type="match status" value="1"/>
</dbReference>
<feature type="domain" description="3-keto-alpha-glucoside-1,2-lyase/3-keto-2-hydroxy-glucal hydratase" evidence="2">
    <location>
        <begin position="732"/>
        <end position="927"/>
    </location>
</feature>
<evidence type="ECO:0000256" key="1">
    <source>
        <dbReference type="SAM" id="SignalP"/>
    </source>
</evidence>
<dbReference type="Pfam" id="PF06439">
    <property type="entry name" value="3keto-disac_hyd"/>
    <property type="match status" value="2"/>
</dbReference>
<feature type="signal peptide" evidence="1">
    <location>
        <begin position="1"/>
        <end position="26"/>
    </location>
</feature>
<dbReference type="Gene3D" id="2.60.120.560">
    <property type="entry name" value="Exo-inulinase, domain 1"/>
    <property type="match status" value="2"/>
</dbReference>
<dbReference type="GO" id="GO:0016787">
    <property type="term" value="F:hydrolase activity"/>
    <property type="evidence" value="ECO:0007669"/>
    <property type="project" value="InterPro"/>
</dbReference>
<evidence type="ECO:0000313" key="4">
    <source>
        <dbReference type="Proteomes" id="UP000295706"/>
    </source>
</evidence>
<dbReference type="InterPro" id="IPR011989">
    <property type="entry name" value="ARM-like"/>
</dbReference>
<dbReference type="InterPro" id="IPR010496">
    <property type="entry name" value="AL/BT2_dom"/>
</dbReference>
<dbReference type="OrthoDB" id="9806233at2"/>
<accession>A0A4R4KGZ2</accession>
<evidence type="ECO:0000313" key="3">
    <source>
        <dbReference type="EMBL" id="TDB67314.1"/>
    </source>
</evidence>
<dbReference type="InterPro" id="IPR016024">
    <property type="entry name" value="ARM-type_fold"/>
</dbReference>
<feature type="chain" id="PRO_5020981817" evidence="1">
    <location>
        <begin position="27"/>
        <end position="1154"/>
    </location>
</feature>
<dbReference type="PANTHER" id="PTHR12697:SF5">
    <property type="entry name" value="DEOXYHYPUSINE HYDROXYLASE"/>
    <property type="match status" value="1"/>
</dbReference>
<evidence type="ECO:0000259" key="2">
    <source>
        <dbReference type="Pfam" id="PF06439"/>
    </source>
</evidence>
<proteinExistence type="predicted"/>
<dbReference type="SMART" id="SM00567">
    <property type="entry name" value="EZ_HEAT"/>
    <property type="match status" value="5"/>
</dbReference>
<dbReference type="AlphaFoldDB" id="A0A4R4KGZ2"/>
<dbReference type="GO" id="GO:0016491">
    <property type="term" value="F:oxidoreductase activity"/>
    <property type="evidence" value="ECO:0007669"/>
    <property type="project" value="TreeGrafter"/>
</dbReference>
<feature type="domain" description="3-keto-alpha-glucoside-1,2-lyase/3-keto-2-hydroxy-glucal hydratase" evidence="2">
    <location>
        <begin position="945"/>
        <end position="1133"/>
    </location>
</feature>
<name>A0A4R4KGZ2_9BACT</name>
<dbReference type="EMBL" id="SMJU01000003">
    <property type="protein sequence ID" value="TDB67314.1"/>
    <property type="molecule type" value="Genomic_DNA"/>
</dbReference>
<reference evidence="3 4" key="1">
    <citation type="submission" date="2019-02" db="EMBL/GenBank/DDBJ databases">
        <title>Arundinibacter roseus gen. nov., sp. nov., a new member of the family Cytophagaceae.</title>
        <authorList>
            <person name="Szuroczki S."/>
            <person name="Khayer B."/>
            <person name="Sproer C."/>
            <person name="Toumi M."/>
            <person name="Szabo A."/>
            <person name="Felfoldi T."/>
            <person name="Schumann P."/>
            <person name="Toth E."/>
        </authorList>
    </citation>
    <scope>NUCLEOTIDE SEQUENCE [LARGE SCALE GENOMIC DNA]</scope>
    <source>
        <strain evidence="3 4">DMA-k-7a</strain>
    </source>
</reference>
<keyword evidence="1" id="KW-0732">Signal</keyword>
<protein>
    <submittedName>
        <fullName evidence="3">DUF1080 domain-containing protein</fullName>
    </submittedName>
</protein>
<dbReference type="Proteomes" id="UP000295706">
    <property type="component" value="Unassembled WGS sequence"/>
</dbReference>
<organism evidence="3 4">
    <name type="scientific">Arundinibacter roseus</name>
    <dbReference type="NCBI Taxonomy" id="2070510"/>
    <lineage>
        <taxon>Bacteria</taxon>
        <taxon>Pseudomonadati</taxon>
        <taxon>Bacteroidota</taxon>
        <taxon>Cytophagia</taxon>
        <taxon>Cytophagales</taxon>
        <taxon>Spirosomataceae</taxon>
        <taxon>Arundinibacter</taxon>
    </lineage>
</organism>
<dbReference type="Pfam" id="PF13646">
    <property type="entry name" value="HEAT_2"/>
    <property type="match status" value="1"/>
</dbReference>
<sequence length="1154" mass="124338">MKLPKEVKKYIFNTILFCLLLTPAWAQQLNTNRTTATRIADLLAQMPAKDAKALAKNAEETAALGKDGLALLISRLYPTGHGDNSAIQYAIGGFTYYVTQPGKEAWRQLASEAYAQALPKLTDKTNQAFVLFQLQQVAKAEAVPTLITFLEDKELAGPAARALAKAATPQAGQALMAALEKPWGDNHLSFMEALGDMPYPEAAPVVERLAANEDPIVKNTANYTLAQLAMPSSENLLQQAAQKSGYVYSESNGTAYYLRYLTLRLAKGENAAVAKAAQTLLNQTTAATQTATRTAALKLLADATGEAGATILVKAAESADGEYRAAALKYLQPLASPANTALLLKTLAKGSPAVKADVMSYFGKINAKAALPAILKLLSAKDQSVQLAAIDAAGKIGDESAIPAFLPLLKSGNSETIRAVKTAILSMKGSKVVDQVAAATPSLVPAAQVAFVEILAARRADTQMSVISALLKSPNADVKTAAFTALKQVATGQDLPQLFTLLNTTTDAGHQVSVQEAIKATIGSAGKVDQQTDRVMQQMASAPMPSAYLPILAAIGGKKALTAVTTAYKSSDQQMQQAAIGSLASWSTQEAAGELYTIGTTTTNDSYRDAALKGFVKSISSSPATPVQKVLSLRKALTFVKTAEQKQLVLKELQKNKTFESLVVAGKYLDDAPVQQAAAQAVMSIALANPDWNGSVVSGLLNKTMQVLAGQDSEYQKEAIRKHLSELPKGDGFEAIFNGKDLTGWKGLVENPIKRANMPADSLRAKQALADEKMRTGWVVKNGELVFTGKGDNLCTEKKYGDFEMYVDWKIEPEGDAGIYLRGTPQVQIWDTSRVSVGAQVGSGGLYNNQKNESKPSQVADNAVGEWNTFYIKMIGDRVTVDLNGIRVVENVILENYWDKNLPIFPTEQLELQAHGTQVYYRDIYVKELARPEPFVLPEDEKLAGFKLLFDGTNMHEWTGNTQDYVIEEGVLVTRPTGRGNGNLYTKEQYQDFNFRFDFQLTPGANNGLGIRAPLSGDAAYVGAAELQILDDTAPIYANLQPYQYHGSVYGIIPAKRGALKPVGEWNSEEVILQGNKIKVILNGTTIIDGDLAEATKNGTADKKDHPGLTNPTGHIGFLGHGTVVKFRNIRVKDLTVKEAPAPVEETKKKRRKK</sequence>
<comment type="caution">
    <text evidence="3">The sequence shown here is derived from an EMBL/GenBank/DDBJ whole genome shotgun (WGS) entry which is preliminary data.</text>
</comment>